<protein>
    <recommendedName>
        <fullName evidence="10">Protein NRT1/ PTR FAMILY 5.10-like</fullName>
    </recommendedName>
</protein>
<feature type="transmembrane region" description="Helical" evidence="7">
    <location>
        <begin position="340"/>
        <end position="361"/>
    </location>
</feature>
<evidence type="ECO:0000256" key="7">
    <source>
        <dbReference type="SAM" id="Phobius"/>
    </source>
</evidence>
<evidence type="ECO:0000256" key="3">
    <source>
        <dbReference type="ARBA" id="ARBA00022692"/>
    </source>
</evidence>
<evidence type="ECO:0008006" key="10">
    <source>
        <dbReference type="Google" id="ProtNLM"/>
    </source>
</evidence>
<evidence type="ECO:0000313" key="8">
    <source>
        <dbReference type="EMBL" id="KAK6140388.1"/>
    </source>
</evidence>
<evidence type="ECO:0000256" key="4">
    <source>
        <dbReference type="ARBA" id="ARBA00022989"/>
    </source>
</evidence>
<evidence type="ECO:0000256" key="6">
    <source>
        <dbReference type="ARBA" id="ARBA00044504"/>
    </source>
</evidence>
<evidence type="ECO:0000256" key="5">
    <source>
        <dbReference type="ARBA" id="ARBA00023136"/>
    </source>
</evidence>
<proteinExistence type="inferred from homology"/>
<feature type="transmembrane region" description="Helical" evidence="7">
    <location>
        <begin position="92"/>
        <end position="110"/>
    </location>
</feature>
<keyword evidence="9" id="KW-1185">Reference proteome</keyword>
<evidence type="ECO:0000313" key="9">
    <source>
        <dbReference type="Proteomes" id="UP001318860"/>
    </source>
</evidence>
<dbReference type="Pfam" id="PF00854">
    <property type="entry name" value="PTR2"/>
    <property type="match status" value="1"/>
</dbReference>
<dbReference type="Gene3D" id="1.20.1250.20">
    <property type="entry name" value="MFS general substrate transporter like domains"/>
    <property type="match status" value="1"/>
</dbReference>
<feature type="transmembrane region" description="Helical" evidence="7">
    <location>
        <begin position="259"/>
        <end position="279"/>
    </location>
</feature>
<dbReference type="EMBL" id="JABTTQ020000337">
    <property type="protein sequence ID" value="KAK6140388.1"/>
    <property type="molecule type" value="Genomic_DNA"/>
</dbReference>
<gene>
    <name evidence="8" type="ORF">DH2020_025872</name>
</gene>
<name>A0ABR0W0Z8_REHGL</name>
<comment type="subcellular location">
    <subcellularLocation>
        <location evidence="1">Membrane</location>
        <topology evidence="1">Multi-pass membrane protein</topology>
    </subcellularLocation>
</comment>
<reference evidence="8 9" key="1">
    <citation type="journal article" date="2021" name="Comput. Struct. Biotechnol. J.">
        <title>De novo genome assembly of the potent medicinal plant Rehmannia glutinosa using nanopore technology.</title>
        <authorList>
            <person name="Ma L."/>
            <person name="Dong C."/>
            <person name="Song C."/>
            <person name="Wang X."/>
            <person name="Zheng X."/>
            <person name="Niu Y."/>
            <person name="Chen S."/>
            <person name="Feng W."/>
        </authorList>
    </citation>
    <scope>NUCLEOTIDE SEQUENCE [LARGE SCALE GENOMIC DNA]</scope>
    <source>
        <strain evidence="8">DH-2019</strain>
    </source>
</reference>
<keyword evidence="5 7" id="KW-0472">Membrane</keyword>
<organism evidence="8 9">
    <name type="scientific">Rehmannia glutinosa</name>
    <name type="common">Chinese foxglove</name>
    <dbReference type="NCBI Taxonomy" id="99300"/>
    <lineage>
        <taxon>Eukaryota</taxon>
        <taxon>Viridiplantae</taxon>
        <taxon>Streptophyta</taxon>
        <taxon>Embryophyta</taxon>
        <taxon>Tracheophyta</taxon>
        <taxon>Spermatophyta</taxon>
        <taxon>Magnoliopsida</taxon>
        <taxon>eudicotyledons</taxon>
        <taxon>Gunneridae</taxon>
        <taxon>Pentapetalae</taxon>
        <taxon>asterids</taxon>
        <taxon>lamiids</taxon>
        <taxon>Lamiales</taxon>
        <taxon>Orobanchaceae</taxon>
        <taxon>Rehmannieae</taxon>
        <taxon>Rehmannia</taxon>
    </lineage>
</organism>
<dbReference type="Proteomes" id="UP001318860">
    <property type="component" value="Unassembled WGS sequence"/>
</dbReference>
<evidence type="ECO:0000256" key="1">
    <source>
        <dbReference type="ARBA" id="ARBA00004141"/>
    </source>
</evidence>
<accession>A0ABR0W0Z8</accession>
<feature type="transmembrane region" description="Helical" evidence="7">
    <location>
        <begin position="299"/>
        <end position="320"/>
    </location>
</feature>
<dbReference type="PANTHER" id="PTHR11654">
    <property type="entry name" value="OLIGOPEPTIDE TRANSPORTER-RELATED"/>
    <property type="match status" value="1"/>
</dbReference>
<comment type="similarity">
    <text evidence="6">Belongs to the major facilitator superfamily. Phosphate:H(+) symporter (TC 2.A.1.9) family.</text>
</comment>
<feature type="transmembrane region" description="Helical" evidence="7">
    <location>
        <begin position="381"/>
        <end position="406"/>
    </location>
</feature>
<dbReference type="InterPro" id="IPR036259">
    <property type="entry name" value="MFS_trans_sf"/>
</dbReference>
<keyword evidence="4 7" id="KW-1133">Transmembrane helix</keyword>
<dbReference type="SUPFAM" id="SSF103473">
    <property type="entry name" value="MFS general substrate transporter"/>
    <property type="match status" value="1"/>
</dbReference>
<evidence type="ECO:0000256" key="2">
    <source>
        <dbReference type="ARBA" id="ARBA00005982"/>
    </source>
</evidence>
<dbReference type="InterPro" id="IPR000109">
    <property type="entry name" value="POT_fam"/>
</dbReference>
<comment type="similarity">
    <text evidence="2">Belongs to the major facilitator superfamily. Proton-dependent oligopeptide transporter (POT/PTR) (TC 2.A.17) family.</text>
</comment>
<feature type="transmembrane region" description="Helical" evidence="7">
    <location>
        <begin position="116"/>
        <end position="136"/>
    </location>
</feature>
<sequence>MLNFPFSNCDGSQGLGFLSLSATLFTSSACQNAGNKVICYPPQLQIIFFFSLYFVAVAQGGHKPCVLAFGADQFDEEDEKERKDKSSFFNRWYFSMCTSVSVGILGLNYIQDNLSWGLAFGISCIVMSIALVLFLLGNRTYRFRMQIDEMNPIMRMGRVFIEATRNWQAFPTDKSIEVEHEGNLTHEGAQFKFLDKVLFTPDDSREGGKVCSSGDVEEAKAILSLVPIWFTCLAYGIVFSQTSNQGVTMDRYITSRFKIPAASLLSFISLTIVVFVPIYDRILVPVARAITNKPSGISMLQRVGCGIFLSFLSMVVAALVEQKRLATAAEYGLVDMPKAVVPMSVWWLSPQYVLFGIADVFDMVGLQEFFYDQVSDELKSIGLDLCLSIIGIGLSAFEFVAFVYFAKSYMYRRRRRTTI</sequence>
<comment type="caution">
    <text evidence="8">The sequence shown here is derived from an EMBL/GenBank/DDBJ whole genome shotgun (WGS) entry which is preliminary data.</text>
</comment>
<keyword evidence="3 7" id="KW-0812">Transmembrane</keyword>